<dbReference type="GeneID" id="100897899"/>
<feature type="domain" description="NOMO second beta-sandwich" evidence="11">
    <location>
        <begin position="474"/>
        <end position="544"/>
    </location>
</feature>
<feature type="domain" description="NOMO second beta-sandwich" evidence="11">
    <location>
        <begin position="116"/>
        <end position="194"/>
    </location>
</feature>
<evidence type="ECO:0000313" key="13">
    <source>
        <dbReference type="RefSeq" id="XP_028968278.1"/>
    </source>
</evidence>
<evidence type="ECO:0000256" key="7">
    <source>
        <dbReference type="SAM" id="Phobius"/>
    </source>
</evidence>
<comment type="subcellular location">
    <subcellularLocation>
        <location evidence="1">Endoplasmic reticulum membrane</location>
        <topology evidence="1">Single-pass type I membrane protein</topology>
    </subcellularLocation>
</comment>
<feature type="transmembrane region" description="Helical" evidence="7">
    <location>
        <begin position="1080"/>
        <end position="1097"/>
    </location>
</feature>
<dbReference type="InterPro" id="IPR055074">
    <property type="entry name" value="NOMO1-3_2nd"/>
</dbReference>
<evidence type="ECO:0000256" key="3">
    <source>
        <dbReference type="ARBA" id="ARBA00022729"/>
    </source>
</evidence>
<proteinExistence type="predicted"/>
<dbReference type="AlphaFoldDB" id="A0AAJ7SI13"/>
<dbReference type="InterPro" id="IPR013783">
    <property type="entry name" value="Ig-like_fold"/>
</dbReference>
<keyword evidence="6 7" id="KW-0472">Membrane</keyword>
<feature type="signal peptide" evidence="8">
    <location>
        <begin position="1"/>
        <end position="21"/>
    </location>
</feature>
<dbReference type="Pfam" id="PF22904">
    <property type="entry name" value="NOMO1-like_2nd"/>
    <property type="match status" value="2"/>
</dbReference>
<dbReference type="InterPro" id="IPR013784">
    <property type="entry name" value="Carb-bd-like_fold"/>
</dbReference>
<evidence type="ECO:0000259" key="10">
    <source>
        <dbReference type="Pfam" id="PF22902"/>
    </source>
</evidence>
<keyword evidence="2 7" id="KW-0812">Transmembrane</keyword>
<evidence type="ECO:0000256" key="1">
    <source>
        <dbReference type="ARBA" id="ARBA00004115"/>
    </source>
</evidence>
<dbReference type="InterPro" id="IPR055075">
    <property type="entry name" value="NOMO-like_N"/>
</dbReference>
<dbReference type="Pfam" id="PF22902">
    <property type="entry name" value="NOMO1-like_9th"/>
    <property type="match status" value="1"/>
</dbReference>
<evidence type="ECO:0000256" key="5">
    <source>
        <dbReference type="ARBA" id="ARBA00022989"/>
    </source>
</evidence>
<dbReference type="Gene3D" id="2.60.40.1120">
    <property type="entry name" value="Carboxypeptidase-like, regulatory domain"/>
    <property type="match status" value="1"/>
</dbReference>
<dbReference type="SUPFAM" id="SSF49478">
    <property type="entry name" value="Cna protein B-type domain"/>
    <property type="match status" value="1"/>
</dbReference>
<evidence type="ECO:0000256" key="4">
    <source>
        <dbReference type="ARBA" id="ARBA00022824"/>
    </source>
</evidence>
<keyword evidence="12" id="KW-1185">Reference proteome</keyword>
<dbReference type="Gene3D" id="2.60.40.10">
    <property type="entry name" value="Immunoglobulins"/>
    <property type="match status" value="2"/>
</dbReference>
<dbReference type="KEGG" id="goe:100897899"/>
<evidence type="ECO:0000256" key="8">
    <source>
        <dbReference type="SAM" id="SignalP"/>
    </source>
</evidence>
<feature type="chain" id="PRO_5042605403" evidence="8">
    <location>
        <begin position="22"/>
        <end position="1124"/>
    </location>
</feature>
<organism evidence="12 13">
    <name type="scientific">Galendromus occidentalis</name>
    <name type="common">western predatory mite</name>
    <dbReference type="NCBI Taxonomy" id="34638"/>
    <lineage>
        <taxon>Eukaryota</taxon>
        <taxon>Metazoa</taxon>
        <taxon>Ecdysozoa</taxon>
        <taxon>Arthropoda</taxon>
        <taxon>Chelicerata</taxon>
        <taxon>Arachnida</taxon>
        <taxon>Acari</taxon>
        <taxon>Parasitiformes</taxon>
        <taxon>Mesostigmata</taxon>
        <taxon>Gamasina</taxon>
        <taxon>Phytoseioidea</taxon>
        <taxon>Phytoseiidae</taxon>
        <taxon>Typhlodrominae</taxon>
        <taxon>Galendromus</taxon>
    </lineage>
</organism>
<sequence>MSLGTHLLFGFVLSLATVVNADSQDDMFTCGGFIRSSMPIPFEKVKVKLLTTAGNLKAETEGTANNGYYLLPVYDKGKYQLRVEGPNGWAFDPPAVDIDLNGEDSCSQGRDINFEFKGFSVMGKVISKGSTNGPAGVEVILVDAGSTRTVKTLEGGNFVFPAVPPGVYSIKFRGEVAAVEVKNDNVRLNESVFVIEGYSLKVSFTENRAPCRPNWDLPKAKGSVILAHKDNVPCCGRSLSKDLPKGFSLPAEYHVSCVAKISTDGSYEFPCVKAASKYALFAHVLTQSGQAVDISPEKMDLDVTHADRLLDPFQVTGFPVSGAVKDAGGKVEIKVLETGFETVSDKDGTFRLGSLRGGKYTLQLRKNGLHFENKVIHVDPSKASLPDIFPDKFEVCGDVRVSDSVDIEITEVKSNQIIRARSEVSSGRFCSLLVRGEHIIRPKHSVRLSPWEVKIQVPLTEGQRLVFSQFSAVVRGKVACLGKVCAGVKVALNGASTAKTVANSDGSFMFKSVDPGTYEVCVSHSKSCFEKDCQPITVIDQNIENIQFVQRGYTLRLETSHETELEVAGNVIKVNSGLSSHCIAESKTIPIKSVGCHKFAKADKLVFSPNSEDTVVLNAESHRLKVEINSKLLVEDLRLTCKKGEEVQVANLKEYKKSGDTYIYLTELYQPKGAELILEPHSESLVFKPPQLTMRMPDDCIAIAISGRTGIFIDGAIKPAIAGVEVTVSTKENAKPCKAITDVHGKYRAGPLESQEYTIEAQKEGYGFERIPNSNDMTAVKYSRIDIRVVDGETNAPLAGALVSIAGGSEYRNTTRTGAQGELALIKLNPGDYYVRVMMKEYKFEPLSTMVSVSENSEELLSIKGKKVAYSVMGKVTSITGEAEQGVGLEAISEKCDRHEEDGISDRLGQFRIRGLREGCTYEIRLKKRSDDALPHFDRFLPATQSVSIQRSDITMDLIVVRPLKSTTLSVALRADPAILPTLRVSVWNGGRQLYSHRGARFLTFPQDIPLDGSKYHIELHHQNAKPPPHMSVIWINDVNNLTDFTSPAFFTEKPYHHLELEIQVDEKTAAGHGQTPAPASPFVAVLSVFVALAIFYRKELGDLLRHRQDSSPAAGDRRKNKSR</sequence>
<dbReference type="GO" id="GO:0030246">
    <property type="term" value="F:carbohydrate binding"/>
    <property type="evidence" value="ECO:0007669"/>
    <property type="project" value="InterPro"/>
</dbReference>
<evidence type="ECO:0000256" key="2">
    <source>
        <dbReference type="ARBA" id="ARBA00022692"/>
    </source>
</evidence>
<dbReference type="PANTHER" id="PTHR23303">
    <property type="entry name" value="CARBOXYPEPTIDASE REGULATORY REGION-CONTAINING"/>
    <property type="match status" value="1"/>
</dbReference>
<protein>
    <submittedName>
        <fullName evidence="13">Nodal modulator 1</fullName>
    </submittedName>
</protein>
<dbReference type="PANTHER" id="PTHR23303:SF14">
    <property type="entry name" value="BOS COMPLEX SUBUNIT NOMO1-RELATED"/>
    <property type="match status" value="1"/>
</dbReference>
<evidence type="ECO:0000313" key="12">
    <source>
        <dbReference type="Proteomes" id="UP000694867"/>
    </source>
</evidence>
<dbReference type="SUPFAM" id="SSF49452">
    <property type="entry name" value="Starch-binding domain-like"/>
    <property type="match status" value="3"/>
</dbReference>
<dbReference type="InterPro" id="IPR055073">
    <property type="entry name" value="NOMO1-like_9th"/>
</dbReference>
<keyword evidence="3 8" id="KW-0732">Signal</keyword>
<gene>
    <name evidence="13" type="primary">LOC100897899</name>
</gene>
<dbReference type="GO" id="GO:0005789">
    <property type="term" value="C:endoplasmic reticulum membrane"/>
    <property type="evidence" value="ECO:0007669"/>
    <property type="project" value="UniProtKB-SubCell"/>
</dbReference>
<dbReference type="RefSeq" id="XP_028968278.1">
    <property type="nucleotide sequence ID" value="XM_029112445.1"/>
</dbReference>
<dbReference type="Pfam" id="PF22898">
    <property type="entry name" value="NOMO1-like_1st"/>
    <property type="match status" value="1"/>
</dbReference>
<reference evidence="13" key="1">
    <citation type="submission" date="2025-08" db="UniProtKB">
        <authorList>
            <consortium name="RefSeq"/>
        </authorList>
    </citation>
    <scope>IDENTIFICATION</scope>
</reference>
<feature type="domain" description="NOMO-like ninth beta-sandwich" evidence="10">
    <location>
        <begin position="710"/>
        <end position="775"/>
    </location>
</feature>
<keyword evidence="4" id="KW-0256">Endoplasmic reticulum</keyword>
<feature type="domain" description="NOMO-like N-terminal beta-sandwich" evidence="9">
    <location>
        <begin position="31"/>
        <end position="114"/>
    </location>
</feature>
<keyword evidence="5 7" id="KW-1133">Transmembrane helix</keyword>
<evidence type="ECO:0000256" key="6">
    <source>
        <dbReference type="ARBA" id="ARBA00023136"/>
    </source>
</evidence>
<evidence type="ECO:0000259" key="9">
    <source>
        <dbReference type="Pfam" id="PF22898"/>
    </source>
</evidence>
<dbReference type="InterPro" id="IPR051417">
    <property type="entry name" value="SDr/BOS_complex"/>
</dbReference>
<dbReference type="Proteomes" id="UP000694867">
    <property type="component" value="Unplaced"/>
</dbReference>
<name>A0AAJ7SI13_9ACAR</name>
<accession>A0AAJ7SI13</accession>
<evidence type="ECO:0000259" key="11">
    <source>
        <dbReference type="Pfam" id="PF22904"/>
    </source>
</evidence>